<feature type="transmembrane region" description="Helical" evidence="1">
    <location>
        <begin position="12"/>
        <end position="29"/>
    </location>
</feature>
<name>A0A1W1XTH4_9CLOT</name>
<dbReference type="OrthoDB" id="9799090at2"/>
<keyword evidence="1" id="KW-0472">Membrane</keyword>
<dbReference type="STRING" id="1121291.SAMN02745134_03074"/>
<accession>A0A1W1XTH4</accession>
<evidence type="ECO:0000313" key="3">
    <source>
        <dbReference type="Proteomes" id="UP000192468"/>
    </source>
</evidence>
<evidence type="ECO:0000256" key="1">
    <source>
        <dbReference type="SAM" id="Phobius"/>
    </source>
</evidence>
<keyword evidence="1" id="KW-0812">Transmembrane</keyword>
<dbReference type="RefSeq" id="WP_084116964.1">
    <property type="nucleotide sequence ID" value="NZ_FWXH01000016.1"/>
</dbReference>
<sequence>MKNFKEHYPIYLTLLALSAIIYFFQFLLFNDTHDTFFYLLQDMAFLPINALFITLILDQIVSSREKKSRLEKMNMVIGVFFSEVGSELVRYCSKFDTEYEQNKDKLCITDAWTFSDFDAATDAIKKYNFKIDSRLNTFDEFKNFLICKRDFLLNLLGNPILLEHDIFTDLLWSIFHISDELYIRKDFSALSDEDYTHLSKDIDRVYGLLIYQWLSYLKHLKTNYPYLFSLSLKQNPYISTK</sequence>
<dbReference type="AlphaFoldDB" id="A0A1W1XTH4"/>
<protein>
    <submittedName>
        <fullName evidence="2">Uncharacterized protein</fullName>
    </submittedName>
</protein>
<keyword evidence="1" id="KW-1133">Transmembrane helix</keyword>
<feature type="transmembrane region" description="Helical" evidence="1">
    <location>
        <begin position="35"/>
        <end position="57"/>
    </location>
</feature>
<evidence type="ECO:0000313" key="2">
    <source>
        <dbReference type="EMBL" id="SMC27164.1"/>
    </source>
</evidence>
<keyword evidence="3" id="KW-1185">Reference proteome</keyword>
<gene>
    <name evidence="2" type="ORF">SAMN02745134_03074</name>
</gene>
<proteinExistence type="predicted"/>
<organism evidence="2 3">
    <name type="scientific">Clostridium acidisoli DSM 12555</name>
    <dbReference type="NCBI Taxonomy" id="1121291"/>
    <lineage>
        <taxon>Bacteria</taxon>
        <taxon>Bacillati</taxon>
        <taxon>Bacillota</taxon>
        <taxon>Clostridia</taxon>
        <taxon>Eubacteriales</taxon>
        <taxon>Clostridiaceae</taxon>
        <taxon>Clostridium</taxon>
    </lineage>
</organism>
<reference evidence="2 3" key="1">
    <citation type="submission" date="2017-04" db="EMBL/GenBank/DDBJ databases">
        <authorList>
            <person name="Afonso C.L."/>
            <person name="Miller P.J."/>
            <person name="Scott M.A."/>
            <person name="Spackman E."/>
            <person name="Goraichik I."/>
            <person name="Dimitrov K.M."/>
            <person name="Suarez D.L."/>
            <person name="Swayne D.E."/>
        </authorList>
    </citation>
    <scope>NUCLEOTIDE SEQUENCE [LARGE SCALE GENOMIC DNA]</scope>
    <source>
        <strain evidence="2 3">DSM 12555</strain>
    </source>
</reference>
<dbReference type="Proteomes" id="UP000192468">
    <property type="component" value="Unassembled WGS sequence"/>
</dbReference>
<dbReference type="EMBL" id="FWXH01000016">
    <property type="protein sequence ID" value="SMC27164.1"/>
    <property type="molecule type" value="Genomic_DNA"/>
</dbReference>